<name>A0A8C8U5H3_PERMB</name>
<reference evidence="1" key="3">
    <citation type="submission" date="2025-09" db="UniProtKB">
        <authorList>
            <consortium name="Ensembl"/>
        </authorList>
    </citation>
    <scope>IDENTIFICATION</scope>
</reference>
<reference evidence="1" key="2">
    <citation type="submission" date="2025-08" db="UniProtKB">
        <authorList>
            <consortium name="Ensembl"/>
        </authorList>
    </citation>
    <scope>IDENTIFICATION</scope>
</reference>
<proteinExistence type="predicted"/>
<dbReference type="Ensembl" id="ENSPEMT00000030769.2">
    <property type="protein sequence ID" value="ENSPEMP00000026374.2"/>
    <property type="gene ID" value="ENSPEMG00000022514.2"/>
</dbReference>
<accession>A0A8C8U5H3</accession>
<keyword evidence="2" id="KW-1185">Reference proteome</keyword>
<dbReference type="Proteomes" id="UP000694547">
    <property type="component" value="Chromosome 21"/>
</dbReference>
<sequence>MDNQSTKQTLQPSWRWRMRTPLTYSSSRQEEQLPEGPPPYPTIVLTFAIEW</sequence>
<reference evidence="1 2" key="1">
    <citation type="submission" date="2018-10" db="EMBL/GenBank/DDBJ databases">
        <title>Improved assembly of the deer mouse Peromyscus maniculatus genome.</title>
        <authorList>
            <person name="Lassance J.-M."/>
            <person name="Hoekstra H.E."/>
        </authorList>
    </citation>
    <scope>NUCLEOTIDE SEQUENCE [LARGE SCALE GENOMIC DNA]</scope>
</reference>
<organism evidence="1 2">
    <name type="scientific">Peromyscus maniculatus bairdii</name>
    <name type="common">Prairie deer mouse</name>
    <dbReference type="NCBI Taxonomy" id="230844"/>
    <lineage>
        <taxon>Eukaryota</taxon>
        <taxon>Metazoa</taxon>
        <taxon>Chordata</taxon>
        <taxon>Craniata</taxon>
        <taxon>Vertebrata</taxon>
        <taxon>Euteleostomi</taxon>
        <taxon>Mammalia</taxon>
        <taxon>Eutheria</taxon>
        <taxon>Euarchontoglires</taxon>
        <taxon>Glires</taxon>
        <taxon>Rodentia</taxon>
        <taxon>Myomorpha</taxon>
        <taxon>Muroidea</taxon>
        <taxon>Cricetidae</taxon>
        <taxon>Neotominae</taxon>
        <taxon>Peromyscus</taxon>
    </lineage>
</organism>
<evidence type="ECO:0000313" key="1">
    <source>
        <dbReference type="Ensembl" id="ENSPEMP00000026374.2"/>
    </source>
</evidence>
<evidence type="ECO:0000313" key="2">
    <source>
        <dbReference type="Proteomes" id="UP000694547"/>
    </source>
</evidence>
<protein>
    <submittedName>
        <fullName evidence="1">Uncharacterized protein</fullName>
    </submittedName>
</protein>
<dbReference type="AlphaFoldDB" id="A0A8C8U5H3"/>